<feature type="signal peptide" evidence="2">
    <location>
        <begin position="1"/>
        <end position="21"/>
    </location>
</feature>
<proteinExistence type="predicted"/>
<keyword evidence="2" id="KW-0732">Signal</keyword>
<keyword evidence="4" id="KW-1185">Reference proteome</keyword>
<keyword evidence="1" id="KW-0472">Membrane</keyword>
<evidence type="ECO:0000256" key="2">
    <source>
        <dbReference type="SAM" id="SignalP"/>
    </source>
</evidence>
<organism evidence="3 4">
    <name type="scientific">Trichoderma citrinoviride</name>
    <dbReference type="NCBI Taxonomy" id="58853"/>
    <lineage>
        <taxon>Eukaryota</taxon>
        <taxon>Fungi</taxon>
        <taxon>Dikarya</taxon>
        <taxon>Ascomycota</taxon>
        <taxon>Pezizomycotina</taxon>
        <taxon>Sordariomycetes</taxon>
        <taxon>Hypocreomycetidae</taxon>
        <taxon>Hypocreales</taxon>
        <taxon>Hypocreaceae</taxon>
        <taxon>Trichoderma</taxon>
    </lineage>
</organism>
<dbReference type="RefSeq" id="XP_024752354.1">
    <property type="nucleotide sequence ID" value="XM_024896785.1"/>
</dbReference>
<accession>A0A2T4BI91</accession>
<gene>
    <name evidence="3" type="ORF">BBK36DRAFT_1192873</name>
</gene>
<evidence type="ECO:0000313" key="4">
    <source>
        <dbReference type="Proteomes" id="UP000241546"/>
    </source>
</evidence>
<reference evidence="4" key="1">
    <citation type="submission" date="2016-07" db="EMBL/GenBank/DDBJ databases">
        <title>Multiple horizontal gene transfer events from other fungi enriched the ability of initially mycotrophic Trichoderma (Ascomycota) to feed on dead plant biomass.</title>
        <authorList>
            <consortium name="DOE Joint Genome Institute"/>
            <person name="Atanasova L."/>
            <person name="Chenthamara K."/>
            <person name="Zhang J."/>
            <person name="Grujic M."/>
            <person name="Henrissat B."/>
            <person name="Kuo A."/>
            <person name="Aerts A."/>
            <person name="Salamov A."/>
            <person name="Lipzen A."/>
            <person name="Labutti K."/>
            <person name="Barry K."/>
            <person name="Miao Y."/>
            <person name="Rahimi M.J."/>
            <person name="Shen Q."/>
            <person name="Grigoriev I.V."/>
            <person name="Kubicek C.P."/>
            <person name="Druzhinina I.S."/>
        </authorList>
    </citation>
    <scope>NUCLEOTIDE SEQUENCE [LARGE SCALE GENOMIC DNA]</scope>
    <source>
        <strain evidence="4">TUCIM 6016</strain>
    </source>
</reference>
<sequence length="110" mass="12143">MAFLLLKRLSLLFVLLGLALADKGVAPLEVVAMSMHIDHGEQVGRWTYHDNSTFSDNATAAPPSSSLNTLPSKTDTRLFKTELTNLIMQEPGFVLLSLSFVFISWGMVFL</sequence>
<name>A0A2T4BI91_9HYPO</name>
<feature type="transmembrane region" description="Helical" evidence="1">
    <location>
        <begin position="92"/>
        <end position="109"/>
    </location>
</feature>
<dbReference type="GeneID" id="36604903"/>
<keyword evidence="1" id="KW-0812">Transmembrane</keyword>
<dbReference type="OrthoDB" id="4899851at2759"/>
<dbReference type="Proteomes" id="UP000241546">
    <property type="component" value="Unassembled WGS sequence"/>
</dbReference>
<keyword evidence="1" id="KW-1133">Transmembrane helix</keyword>
<protein>
    <submittedName>
        <fullName evidence="3">Uncharacterized protein</fullName>
    </submittedName>
</protein>
<feature type="chain" id="PRO_5015474610" evidence="2">
    <location>
        <begin position="22"/>
        <end position="110"/>
    </location>
</feature>
<dbReference type="EMBL" id="KZ680209">
    <property type="protein sequence ID" value="PTB69034.1"/>
    <property type="molecule type" value="Genomic_DNA"/>
</dbReference>
<evidence type="ECO:0000256" key="1">
    <source>
        <dbReference type="SAM" id="Phobius"/>
    </source>
</evidence>
<dbReference type="AlphaFoldDB" id="A0A2T4BI91"/>
<evidence type="ECO:0000313" key="3">
    <source>
        <dbReference type="EMBL" id="PTB69034.1"/>
    </source>
</evidence>